<evidence type="ECO:0000256" key="5">
    <source>
        <dbReference type="ARBA" id="ARBA00048590"/>
    </source>
</evidence>
<evidence type="ECO:0000259" key="8">
    <source>
        <dbReference type="Pfam" id="PF00857"/>
    </source>
</evidence>
<dbReference type="GO" id="GO:0008908">
    <property type="term" value="F:isochorismatase activity"/>
    <property type="evidence" value="ECO:0007669"/>
    <property type="project" value="UniProtKB-EC"/>
</dbReference>
<evidence type="ECO:0000256" key="4">
    <source>
        <dbReference type="ARBA" id="ARBA00022801"/>
    </source>
</evidence>
<dbReference type="Proteomes" id="UP000595823">
    <property type="component" value="Chromosome"/>
</dbReference>
<keyword evidence="6" id="KW-0597">Phosphoprotein</keyword>
<protein>
    <recommendedName>
        <fullName evidence="3">isochorismatase</fullName>
        <ecNumber evidence="3">3.3.2.1</ecNumber>
    </recommendedName>
</protein>
<dbReference type="PIRSF" id="PIRSF001111">
    <property type="entry name" value="Isochorismatase"/>
    <property type="match status" value="1"/>
</dbReference>
<keyword evidence="6" id="KW-0596">Phosphopantetheine</keyword>
<evidence type="ECO:0000256" key="2">
    <source>
        <dbReference type="ARBA" id="ARBA00006336"/>
    </source>
</evidence>
<dbReference type="SUPFAM" id="SSF47336">
    <property type="entry name" value="ACP-like"/>
    <property type="match status" value="1"/>
</dbReference>
<dbReference type="PANTHER" id="PTHR43540">
    <property type="entry name" value="PEROXYUREIDOACRYLATE/UREIDOACRYLATE AMIDOHYDROLASE-RELATED"/>
    <property type="match status" value="1"/>
</dbReference>
<accession>A0A7T6Z6G5</accession>
<evidence type="ECO:0000313" key="9">
    <source>
        <dbReference type="EMBL" id="QQK77678.1"/>
    </source>
</evidence>
<dbReference type="PRINTS" id="PR01398">
    <property type="entry name" value="ISCHRISMTASE"/>
</dbReference>
<feature type="modified residue" description="O-(pantetheine 4'-phosphoryl)serine" evidence="6">
    <location>
        <position position="255"/>
    </location>
</feature>
<dbReference type="Pfam" id="PF00550">
    <property type="entry name" value="PP-binding"/>
    <property type="match status" value="1"/>
</dbReference>
<dbReference type="KEGG" id="scia:HUG15_20210"/>
<evidence type="ECO:0000256" key="3">
    <source>
        <dbReference type="ARBA" id="ARBA00012100"/>
    </source>
</evidence>
<dbReference type="EC" id="3.3.2.1" evidence="3"/>
<dbReference type="InterPro" id="IPR036736">
    <property type="entry name" value="ACP-like_sf"/>
</dbReference>
<name>A0A7T6Z6G5_9BACI</name>
<organism evidence="9 10">
    <name type="scientific">Salicibibacter cibarius</name>
    <dbReference type="NCBI Taxonomy" id="2743000"/>
    <lineage>
        <taxon>Bacteria</taxon>
        <taxon>Bacillati</taxon>
        <taxon>Bacillota</taxon>
        <taxon>Bacilli</taxon>
        <taxon>Bacillales</taxon>
        <taxon>Bacillaceae</taxon>
        <taxon>Salicibibacter</taxon>
    </lineage>
</organism>
<dbReference type="Gene3D" id="1.10.1200.10">
    <property type="entry name" value="ACP-like"/>
    <property type="match status" value="1"/>
</dbReference>
<dbReference type="InterPro" id="IPR036380">
    <property type="entry name" value="Isochorismatase-like_sf"/>
</dbReference>
<reference evidence="9 10" key="1">
    <citation type="submission" date="2020-06" db="EMBL/GenBank/DDBJ databases">
        <title>Genomic analysis of Salicibibacter sp. NKC5-3.</title>
        <authorList>
            <person name="Oh Y.J."/>
        </authorList>
    </citation>
    <scope>NUCLEOTIDE SEQUENCE [LARGE SCALE GENOMIC DNA]</scope>
    <source>
        <strain evidence="9 10">NKC5-3</strain>
    </source>
</reference>
<dbReference type="PANTHER" id="PTHR43540:SF3">
    <property type="entry name" value="ENTEROBACTIN SYNTHASE COMPONENT B"/>
    <property type="match status" value="1"/>
</dbReference>
<feature type="domain" description="Isochorismatase-like" evidence="8">
    <location>
        <begin position="31"/>
        <end position="204"/>
    </location>
</feature>
<comment type="similarity">
    <text evidence="2">Belongs to the isochorismatase family.</text>
</comment>
<feature type="domain" description="Carrier" evidence="7">
    <location>
        <begin position="228"/>
        <end position="286"/>
    </location>
</feature>
<dbReference type="Gene3D" id="3.40.50.850">
    <property type="entry name" value="Isochorismatase-like"/>
    <property type="match status" value="1"/>
</dbReference>
<comment type="pathway">
    <text evidence="1">Siderophore biosynthesis.</text>
</comment>
<dbReference type="EMBL" id="CP054705">
    <property type="protein sequence ID" value="QQK77678.1"/>
    <property type="molecule type" value="Genomic_DNA"/>
</dbReference>
<dbReference type="InterPro" id="IPR009081">
    <property type="entry name" value="PP-bd_ACP"/>
</dbReference>
<gene>
    <name evidence="9" type="ORF">HUG15_20210</name>
</gene>
<keyword evidence="10" id="KW-1185">Reference proteome</keyword>
<evidence type="ECO:0000256" key="1">
    <source>
        <dbReference type="ARBA" id="ARBA00004924"/>
    </source>
</evidence>
<evidence type="ECO:0000256" key="6">
    <source>
        <dbReference type="PIRSR" id="PIRSR001111-50"/>
    </source>
</evidence>
<dbReference type="InterPro" id="IPR000868">
    <property type="entry name" value="Isochorismatase-like_dom"/>
</dbReference>
<proteinExistence type="inferred from homology"/>
<sequence length="306" mass="35104">MPIPKIESYSMPNQSDIPTSKLNWSVHPGRAALLIHDMQEYFLNAYDQQADPYTTLVDNITELKQVCTTLGIPIIYSAQPRNQKKEERGLLQDFWGDGIPNDPKAEKIIEALSPDDMDIRITKWRYSAFQKTSLFEDLKKQGRDQLIITGVYAHIGCMLTAAEAFMKDFQTFFIADALADFSLEDHHMALQYAHKRCAVVETNERIRQQLQDQRQDFSFLPKTKIAVHRQVAQLMERSPADIRDDESLIIQGLDSLRMMILAEGWRHAGADISLLDLVETPTINAWWSLLAKEEVFLNTPNTDYDV</sequence>
<evidence type="ECO:0000313" key="10">
    <source>
        <dbReference type="Proteomes" id="UP000595823"/>
    </source>
</evidence>
<dbReference type="InterPro" id="IPR050272">
    <property type="entry name" value="Isochorismatase-like_hydrls"/>
</dbReference>
<keyword evidence="4" id="KW-0378">Hydrolase</keyword>
<comment type="cofactor">
    <cofactor evidence="6">
        <name>pantetheine 4'-phosphate</name>
        <dbReference type="ChEBI" id="CHEBI:47942"/>
    </cofactor>
    <text evidence="6">Binds 1 phosphopantetheine covalently.</text>
</comment>
<dbReference type="AlphaFoldDB" id="A0A7T6Z6G5"/>
<evidence type="ECO:0000259" key="7">
    <source>
        <dbReference type="Pfam" id="PF00550"/>
    </source>
</evidence>
<dbReference type="RefSeq" id="WP_200125240.1">
    <property type="nucleotide sequence ID" value="NZ_CP054705.1"/>
</dbReference>
<dbReference type="SUPFAM" id="SSF52499">
    <property type="entry name" value="Isochorismatase-like hydrolases"/>
    <property type="match status" value="1"/>
</dbReference>
<comment type="catalytic activity">
    <reaction evidence="5">
        <text>isochorismate + H2O = (2S,3S)-2,3-dihydroxy-2,3-dihydrobenzoate + pyruvate</text>
        <dbReference type="Rhea" id="RHEA:11112"/>
        <dbReference type="ChEBI" id="CHEBI:15361"/>
        <dbReference type="ChEBI" id="CHEBI:15377"/>
        <dbReference type="ChEBI" id="CHEBI:29780"/>
        <dbReference type="ChEBI" id="CHEBI:58764"/>
        <dbReference type="EC" id="3.3.2.1"/>
    </reaction>
</comment>
<dbReference type="InterPro" id="IPR016291">
    <property type="entry name" value="Isochorismatase"/>
</dbReference>
<dbReference type="Pfam" id="PF00857">
    <property type="entry name" value="Isochorismatase"/>
    <property type="match status" value="1"/>
</dbReference>